<dbReference type="Proteomes" id="UP000622797">
    <property type="component" value="Unassembled WGS sequence"/>
</dbReference>
<dbReference type="Pfam" id="PF01636">
    <property type="entry name" value="APH"/>
    <property type="match status" value="1"/>
</dbReference>
<dbReference type="SUPFAM" id="SSF56112">
    <property type="entry name" value="Protein kinase-like (PK-like)"/>
    <property type="match status" value="1"/>
</dbReference>
<dbReference type="PANTHER" id="PTHR21310">
    <property type="entry name" value="AMINOGLYCOSIDE PHOSPHOTRANSFERASE-RELATED-RELATED"/>
    <property type="match status" value="1"/>
</dbReference>
<dbReference type="EMBL" id="JABEXW010001610">
    <property type="protein sequence ID" value="KAF4943267.1"/>
    <property type="molecule type" value="Genomic_DNA"/>
</dbReference>
<evidence type="ECO:0000313" key="3">
    <source>
        <dbReference type="Proteomes" id="UP000622797"/>
    </source>
</evidence>
<name>A0A8H4SPE0_9HYPO</name>
<reference evidence="2" key="2">
    <citation type="submission" date="2020-05" db="EMBL/GenBank/DDBJ databases">
        <authorList>
            <person name="Kim H.-S."/>
            <person name="Proctor R.H."/>
            <person name="Brown D.W."/>
        </authorList>
    </citation>
    <scope>NUCLEOTIDE SEQUENCE</scope>
    <source>
        <strain evidence="2">NRRL 20472</strain>
    </source>
</reference>
<accession>A0A8H4SPE0</accession>
<evidence type="ECO:0000259" key="1">
    <source>
        <dbReference type="Pfam" id="PF01636"/>
    </source>
</evidence>
<sequence length="398" mass="46421">MGYYDEIIHAKNDDERRQFISKLQEARDDIVAFVNTCMKWEGTGQYRRWLKGSFNIGYVVARPETDGQEKGPHSVFIRFPIPGRTYTPWSFEKVENEVMIVDYLREHTTIPLPRVYFWGPIEDSPWQLAPFMIMEFMEGECLDNLLKKPTKSDDEPLILNPDIEENKIGIVYRQVADCMVQLSQLRFSRIGAIFKDQGYWAVTGRPMTYDMKELVAETGFPAEKLTSCSFARSSEFFRHRGAELWSHLDTQQNICETEEDARQRFIARHRLAELIPKHCIDNDTSFTIFGDDMCPFNMLADPETFQITAVLDFEFTNAMPAQYLYDIPSWLLLASPHCWLERDDKSGFEELFIPQMELFIQETEKVESELLQLSQGDSQLRVSAQMLLTVILFSGKRW</sequence>
<dbReference type="AlphaFoldDB" id="A0A8H4SPE0"/>
<dbReference type="PANTHER" id="PTHR21310:SF37">
    <property type="entry name" value="AMINOGLYCOSIDE PHOSPHOTRANSFERASE DOMAIN-CONTAINING PROTEIN"/>
    <property type="match status" value="1"/>
</dbReference>
<comment type="caution">
    <text evidence="2">The sequence shown here is derived from an EMBL/GenBank/DDBJ whole genome shotgun (WGS) entry which is preliminary data.</text>
</comment>
<proteinExistence type="predicted"/>
<evidence type="ECO:0000313" key="2">
    <source>
        <dbReference type="EMBL" id="KAF4943267.1"/>
    </source>
</evidence>
<dbReference type="InterPro" id="IPR011009">
    <property type="entry name" value="Kinase-like_dom_sf"/>
</dbReference>
<dbReference type="InterPro" id="IPR002575">
    <property type="entry name" value="Aminoglycoside_PTrfase"/>
</dbReference>
<dbReference type="InterPro" id="IPR051678">
    <property type="entry name" value="AGP_Transferase"/>
</dbReference>
<organism evidence="2 3">
    <name type="scientific">Fusarium sarcochroum</name>
    <dbReference type="NCBI Taxonomy" id="1208366"/>
    <lineage>
        <taxon>Eukaryota</taxon>
        <taxon>Fungi</taxon>
        <taxon>Dikarya</taxon>
        <taxon>Ascomycota</taxon>
        <taxon>Pezizomycotina</taxon>
        <taxon>Sordariomycetes</taxon>
        <taxon>Hypocreomycetidae</taxon>
        <taxon>Hypocreales</taxon>
        <taxon>Nectriaceae</taxon>
        <taxon>Fusarium</taxon>
        <taxon>Fusarium lateritium species complex</taxon>
    </lineage>
</organism>
<dbReference type="OrthoDB" id="5412996at2759"/>
<reference evidence="2" key="1">
    <citation type="journal article" date="2020" name="BMC Genomics">
        <title>Correction to: Identification and distribution of gene clusters required for synthesis of sphingolipid metabolism inhibitors in diverse species of the filamentous fungus Fusarium.</title>
        <authorList>
            <person name="Kim H.S."/>
            <person name="Lohmar J.M."/>
            <person name="Busman M."/>
            <person name="Brown D.W."/>
            <person name="Naumann T.A."/>
            <person name="Divon H.H."/>
            <person name="Lysoe E."/>
            <person name="Uhlig S."/>
            <person name="Proctor R.H."/>
        </authorList>
    </citation>
    <scope>NUCLEOTIDE SEQUENCE</scope>
    <source>
        <strain evidence="2">NRRL 20472</strain>
    </source>
</reference>
<feature type="domain" description="Aminoglycoside phosphotransferase" evidence="1">
    <location>
        <begin position="88"/>
        <end position="321"/>
    </location>
</feature>
<gene>
    <name evidence="2" type="ORF">FSARC_14971</name>
</gene>
<keyword evidence="3" id="KW-1185">Reference proteome</keyword>
<protein>
    <recommendedName>
        <fullName evidence="1">Aminoglycoside phosphotransferase domain-containing protein</fullName>
    </recommendedName>
</protein>